<sequence>MAAGTTHQYLVRLHDVILEEREYSKVLDMESLAKAMQEKEELIQVLAHVKQLDEEDNELAAIIRHENRRNAYLFKATLGWIRETMEFFGKRTVASGYTANAGMVNSKVNGRLLSGQV</sequence>
<dbReference type="AlphaFoldDB" id="M1NJA2"/>
<reference evidence="2" key="1">
    <citation type="journal article" date="2013" name="Stand. Genomic Sci.">
        <title>Complete genome sequence of Desulfocapsa sulfexigens, a marine deltaproteobacterium specialized in disproportionating inorganic sulfur compounds.</title>
        <authorList>
            <person name="Finster K.W."/>
            <person name="Kjeldsen K.U."/>
            <person name="Kube M."/>
            <person name="Reinhardt R."/>
            <person name="Mussmann M."/>
            <person name="Amann R."/>
            <person name="Schreiber L."/>
        </authorList>
    </citation>
    <scope>NUCLEOTIDE SEQUENCE [LARGE SCALE GENOMIC DNA]</scope>
    <source>
        <strain evidence="2">DSM 10523 / SB164P1</strain>
    </source>
</reference>
<accession>M1NJA2</accession>
<evidence type="ECO:0000313" key="1">
    <source>
        <dbReference type="EMBL" id="AGF79634.1"/>
    </source>
</evidence>
<keyword evidence="2" id="KW-1185">Reference proteome</keyword>
<dbReference type="OrthoDB" id="5431649at2"/>
<dbReference type="RefSeq" id="WP_015405318.1">
    <property type="nucleotide sequence ID" value="NC_020304.1"/>
</dbReference>
<evidence type="ECO:0000313" key="2">
    <source>
        <dbReference type="Proteomes" id="UP000011721"/>
    </source>
</evidence>
<proteinExistence type="predicted"/>
<dbReference type="HOGENOM" id="CLU_2081015_0_0_7"/>
<dbReference type="KEGG" id="dsf:UWK_03105"/>
<name>M1NJA2_DESSD</name>
<dbReference type="eggNOG" id="ENOG502ZJPS">
    <property type="taxonomic scope" value="Bacteria"/>
</dbReference>
<protein>
    <recommendedName>
        <fullName evidence="3">FlgN protein</fullName>
    </recommendedName>
</protein>
<dbReference type="Proteomes" id="UP000011721">
    <property type="component" value="Chromosome"/>
</dbReference>
<organism evidence="1 2">
    <name type="scientific">Desulfocapsa sulfexigens (strain DSM 10523 / SB164P1)</name>
    <dbReference type="NCBI Taxonomy" id="1167006"/>
    <lineage>
        <taxon>Bacteria</taxon>
        <taxon>Pseudomonadati</taxon>
        <taxon>Thermodesulfobacteriota</taxon>
        <taxon>Desulfobulbia</taxon>
        <taxon>Desulfobulbales</taxon>
        <taxon>Desulfocapsaceae</taxon>
        <taxon>Desulfocapsa</taxon>
    </lineage>
</organism>
<evidence type="ECO:0008006" key="3">
    <source>
        <dbReference type="Google" id="ProtNLM"/>
    </source>
</evidence>
<dbReference type="STRING" id="1167006.UWK_03105"/>
<dbReference type="EMBL" id="CP003985">
    <property type="protein sequence ID" value="AGF79634.1"/>
    <property type="molecule type" value="Genomic_DNA"/>
</dbReference>
<gene>
    <name evidence="1" type="ordered locus">UWK_03105</name>
</gene>